<evidence type="ECO:0000313" key="5">
    <source>
        <dbReference type="EMBL" id="MBF4476004.1"/>
    </source>
</evidence>
<dbReference type="PROSITE" id="PS51257">
    <property type="entry name" value="PROKAR_LIPOPROTEIN"/>
    <property type="match status" value="1"/>
</dbReference>
<evidence type="ECO:0000313" key="4">
    <source>
        <dbReference type="EMBL" id="CEL24865.1"/>
    </source>
</evidence>
<reference evidence="3" key="2">
    <citation type="submission" date="2014-08" db="EMBL/GenBank/DDBJ databases">
        <authorList>
            <person name="Wibberg D."/>
        </authorList>
    </citation>
    <scope>NUCLEOTIDE SEQUENCE</scope>
</reference>
<feature type="region of interest" description="Disordered" evidence="1">
    <location>
        <begin position="56"/>
        <end position="108"/>
    </location>
</feature>
<dbReference type="EMBL" id="LN515531">
    <property type="protein sequence ID" value="CEA14096.1"/>
    <property type="molecule type" value="Genomic_DNA"/>
</dbReference>
<evidence type="ECO:0000256" key="1">
    <source>
        <dbReference type="SAM" id="MobiDB-lite"/>
    </source>
</evidence>
<sequence length="108" mass="11081">MKAELKAKATVALVISLIAFGCGTGASLITGNFKFANNDTSGLNLTAPGELPVVYDMGNGSHTNTTNTQNTAQAPSSPSSSSEDVYNEPNNTPTNTQTNQSNTSTNGP</sequence>
<dbReference type="Proteomes" id="UP000062768">
    <property type="component" value="Chromosome I"/>
</dbReference>
<organism evidence="3">
    <name type="scientific">Methanobacterium formicicum</name>
    <dbReference type="NCBI Taxonomy" id="2162"/>
    <lineage>
        <taxon>Archaea</taxon>
        <taxon>Methanobacteriati</taxon>
        <taxon>Methanobacteriota</taxon>
        <taxon>Methanomada group</taxon>
        <taxon>Methanobacteria</taxon>
        <taxon>Methanobacteriales</taxon>
        <taxon>Methanobacteriaceae</taxon>
        <taxon>Methanobacterium</taxon>
    </lineage>
</organism>
<dbReference type="STRING" id="2162.BRM9_1117"/>
<dbReference type="RefSeq" id="WP_048073197.1">
    <property type="nucleotide sequence ID" value="NZ_CALCVY010000177.1"/>
</dbReference>
<dbReference type="EMBL" id="CP006933">
    <property type="protein sequence ID" value="AIS31933.1"/>
    <property type="molecule type" value="Genomic_DNA"/>
</dbReference>
<dbReference type="GeneID" id="26739473"/>
<evidence type="ECO:0000313" key="2">
    <source>
        <dbReference type="EMBL" id="AIS31933.1"/>
    </source>
</evidence>
<dbReference type="EMBL" id="LN734822">
    <property type="protein sequence ID" value="CEL24865.1"/>
    <property type="molecule type" value="Genomic_DNA"/>
</dbReference>
<dbReference type="KEGG" id="mfc:BRM9_1117"/>
<feature type="compositionally biased region" description="Low complexity" evidence="1">
    <location>
        <begin position="89"/>
        <end position="108"/>
    </location>
</feature>
<protein>
    <submittedName>
        <fullName evidence="3">Putative secreted protein</fullName>
    </submittedName>
</protein>
<accession>A0A090JX52</accession>
<keyword evidence="6" id="KW-1185">Reference proteome</keyword>
<dbReference type="AlphaFoldDB" id="A0A090JX52"/>
<dbReference type="OrthoDB" id="71555at2157"/>
<gene>
    <name evidence="2" type="ORF">BRM9_1117</name>
    <name evidence="3" type="ORF">DSM1535_1771</name>
    <name evidence="5" type="ORF">ISP06_11135</name>
    <name evidence="4" type="ORF">MB9_1227</name>
</gene>
<dbReference type="KEGG" id="mfi:DSM1535_1771"/>
<dbReference type="Proteomes" id="UP000029661">
    <property type="component" value="Chromosome"/>
</dbReference>
<dbReference type="EMBL" id="JADIIL010000038">
    <property type="protein sequence ID" value="MBF4476004.1"/>
    <property type="molecule type" value="Genomic_DNA"/>
</dbReference>
<reference evidence="4" key="3">
    <citation type="submission" date="2014-09" db="EMBL/GenBank/DDBJ databases">
        <authorList>
            <person name="Bishop-Lilly K.A."/>
            <person name="Broomall S.M."/>
            <person name="Chain P.S."/>
            <person name="Chertkov O."/>
            <person name="Coyne S.R."/>
            <person name="Daligault H.E."/>
            <person name="Davenport K.W."/>
            <person name="Erkkila T."/>
            <person name="Frey K.G."/>
            <person name="Gibbons H.S."/>
            <person name="Gu W."/>
            <person name="Jaissle J."/>
            <person name="Johnson S.L."/>
            <person name="Koroleva G.I."/>
            <person name="Ladner J.T."/>
            <person name="Lo C.-C."/>
            <person name="Minogue T.D."/>
            <person name="Munk C."/>
            <person name="Palacios G.F."/>
            <person name="Redden C.L."/>
            <person name="Rosenzweig C.N."/>
            <person name="Scholz M.B."/>
            <person name="Teshima H."/>
            <person name="Xu Y."/>
        </authorList>
    </citation>
    <scope>NUCLEOTIDE SEQUENCE</scope>
    <source>
        <strain evidence="4">Mb9</strain>
    </source>
</reference>
<reference evidence="2" key="1">
    <citation type="submission" date="2013-12" db="EMBL/GenBank/DDBJ databases">
        <title>The complete genome sequence of Methanobacterium sp. BRM9.</title>
        <authorList>
            <consortium name="Pastoral Greenhouse Gas Research Consortium"/>
            <person name="Kelly W.J."/>
            <person name="Leahy S.C."/>
            <person name="Perry R."/>
            <person name="Li D."/>
            <person name="Altermann E."/>
            <person name="Lambie S.C."/>
            <person name="Attwood G.T."/>
        </authorList>
    </citation>
    <scope>NUCLEOTIDE SEQUENCE [LARGE SCALE GENOMIC DNA]</scope>
    <source>
        <strain evidence="2">BRM9</strain>
    </source>
</reference>
<reference evidence="5" key="4">
    <citation type="submission" date="2020-10" db="EMBL/GenBank/DDBJ databases">
        <title>Dehalococcoides mccartyi of a TCE/Cr reducing biochatode.</title>
        <authorList>
            <person name="Matturro B."/>
        </authorList>
    </citation>
    <scope>NUCLEOTIDE SEQUENCE</scope>
    <source>
        <strain evidence="5">Bin2</strain>
    </source>
</reference>
<proteinExistence type="predicted"/>
<dbReference type="Proteomes" id="UP000606900">
    <property type="component" value="Unassembled WGS sequence"/>
</dbReference>
<evidence type="ECO:0000313" key="6">
    <source>
        <dbReference type="Proteomes" id="UP000062768"/>
    </source>
</evidence>
<feature type="compositionally biased region" description="Low complexity" evidence="1">
    <location>
        <begin position="63"/>
        <end position="82"/>
    </location>
</feature>
<name>A0A090JX52_METFO</name>
<evidence type="ECO:0000313" key="3">
    <source>
        <dbReference type="EMBL" id="CEA14096.1"/>
    </source>
</evidence>
<dbReference type="PATRIC" id="fig|2162.10.peg.1284"/>